<feature type="compositionally biased region" description="Low complexity" evidence="1">
    <location>
        <begin position="233"/>
        <end position="251"/>
    </location>
</feature>
<dbReference type="GO" id="GO:0004722">
    <property type="term" value="F:protein serine/threonine phosphatase activity"/>
    <property type="evidence" value="ECO:0007669"/>
    <property type="project" value="InterPro"/>
</dbReference>
<dbReference type="Proteomes" id="UP000322530">
    <property type="component" value="Unassembled WGS sequence"/>
</dbReference>
<dbReference type="PANTHER" id="PTHR47992">
    <property type="entry name" value="PROTEIN PHOSPHATASE"/>
    <property type="match status" value="1"/>
</dbReference>
<evidence type="ECO:0000313" key="3">
    <source>
        <dbReference type="EMBL" id="GCF06556.1"/>
    </source>
</evidence>
<organism evidence="3 4">
    <name type="scientific">Dictyobacter arantiisoli</name>
    <dbReference type="NCBI Taxonomy" id="2014874"/>
    <lineage>
        <taxon>Bacteria</taxon>
        <taxon>Bacillati</taxon>
        <taxon>Chloroflexota</taxon>
        <taxon>Ktedonobacteria</taxon>
        <taxon>Ktedonobacterales</taxon>
        <taxon>Dictyobacteraceae</taxon>
        <taxon>Dictyobacter</taxon>
    </lineage>
</organism>
<feature type="region of interest" description="Disordered" evidence="1">
    <location>
        <begin position="180"/>
        <end position="254"/>
    </location>
</feature>
<sequence length="633" mass="68454">MLCPLCHTQNRDNARFCKGCGQLLIADDAHEVSTGQPATVEQPDSIEHAEIQRTPSSQHANTTPEAGSDTDTNPQPTSTEAPEYIETTVPAAEELPQAPSTDATPASEPATTEAENSQPDVSTEEDISQAPTQILTQQQMLEFHARRWKQEAEHEQQLQQIGAKYDDIADAPTLLITPQTQAEEVSSETTPEQTHTEGAEGAPPQNNVSEAPAQEEENVEPIINDHEPEAEAKTTGTEPAETGTEANATPTITPAAEVGTIVGGRYEIAQVLNTADNEHVYVVTDHQGYQHCWNCSSEQNAEGDEFCIDCGAELLNASYVLHEYSATAQQGDEAQVLQGQIVNTFVDNENTYVVEQPQTTQTAFPNGVHLIGASNSDAGTVRRSEPNEDSTLTLTLERVHESISTPVGLYVVADGMGGHANGQGASRTTIALIAERVTRELLLAPLQAEKAGEAVPATDDETYKELLRGAIEGANTTLCQINQKDKSDMGSTLTGFMIIGDHAYIFNVGDSRTYMLRDEKLYQLTNDHSLVGQLVAGGLIEPDDVYTHPQRNQIFRSIGDKQNVQVDLFTQQIHPGDILLSCSDGLWEMVRDPQITDLLNQAPDPQAACTQLIEVANANGGEDNVSAVVVFVR</sequence>
<keyword evidence="4" id="KW-1185">Reference proteome</keyword>
<comment type="caution">
    <text evidence="3">The sequence shown here is derived from an EMBL/GenBank/DDBJ whole genome shotgun (WGS) entry which is preliminary data.</text>
</comment>
<gene>
    <name evidence="3" type="ORF">KDI_01200</name>
</gene>
<dbReference type="Gene3D" id="3.60.40.10">
    <property type="entry name" value="PPM-type phosphatase domain"/>
    <property type="match status" value="1"/>
</dbReference>
<feature type="compositionally biased region" description="Low complexity" evidence="1">
    <location>
        <begin position="98"/>
        <end position="117"/>
    </location>
</feature>
<feature type="domain" description="PPM-type phosphatase" evidence="2">
    <location>
        <begin position="371"/>
        <end position="632"/>
    </location>
</feature>
<dbReference type="Pfam" id="PF13240">
    <property type="entry name" value="Zn_Ribbon_1"/>
    <property type="match status" value="1"/>
</dbReference>
<dbReference type="CDD" id="cd00143">
    <property type="entry name" value="PP2Cc"/>
    <property type="match status" value="1"/>
</dbReference>
<dbReference type="SMART" id="SM00331">
    <property type="entry name" value="PP2C_SIG"/>
    <property type="match status" value="1"/>
</dbReference>
<dbReference type="Pfam" id="PF13672">
    <property type="entry name" value="PP2C_2"/>
    <property type="match status" value="1"/>
</dbReference>
<evidence type="ECO:0000259" key="2">
    <source>
        <dbReference type="PROSITE" id="PS51746"/>
    </source>
</evidence>
<feature type="region of interest" description="Disordered" evidence="1">
    <location>
        <begin position="97"/>
        <end position="128"/>
    </location>
</feature>
<dbReference type="EMBL" id="BIXY01000001">
    <property type="protein sequence ID" value="GCF06556.1"/>
    <property type="molecule type" value="Genomic_DNA"/>
</dbReference>
<dbReference type="InterPro" id="IPR015655">
    <property type="entry name" value="PP2C"/>
</dbReference>
<feature type="compositionally biased region" description="Basic and acidic residues" evidence="1">
    <location>
        <begin position="223"/>
        <end position="232"/>
    </location>
</feature>
<name>A0A5A5T5U4_9CHLR</name>
<feature type="compositionally biased region" description="Polar residues" evidence="1">
    <location>
        <begin position="53"/>
        <end position="80"/>
    </location>
</feature>
<proteinExistence type="predicted"/>
<evidence type="ECO:0000313" key="4">
    <source>
        <dbReference type="Proteomes" id="UP000322530"/>
    </source>
</evidence>
<dbReference type="SMART" id="SM00332">
    <property type="entry name" value="PP2Cc"/>
    <property type="match status" value="1"/>
</dbReference>
<dbReference type="InterPro" id="IPR036457">
    <property type="entry name" value="PPM-type-like_dom_sf"/>
</dbReference>
<dbReference type="AlphaFoldDB" id="A0A5A5T5U4"/>
<dbReference type="SUPFAM" id="SSF81606">
    <property type="entry name" value="PP2C-like"/>
    <property type="match status" value="1"/>
</dbReference>
<dbReference type="InterPro" id="IPR001932">
    <property type="entry name" value="PPM-type_phosphatase-like_dom"/>
</dbReference>
<dbReference type="RefSeq" id="WP_172631755.1">
    <property type="nucleotide sequence ID" value="NZ_BIXY01000001.1"/>
</dbReference>
<dbReference type="PROSITE" id="PS51746">
    <property type="entry name" value="PPM_2"/>
    <property type="match status" value="1"/>
</dbReference>
<feature type="region of interest" description="Disordered" evidence="1">
    <location>
        <begin position="51"/>
        <end position="80"/>
    </location>
</feature>
<evidence type="ECO:0000256" key="1">
    <source>
        <dbReference type="SAM" id="MobiDB-lite"/>
    </source>
</evidence>
<accession>A0A5A5T5U4</accession>
<feature type="compositionally biased region" description="Polar residues" evidence="1">
    <location>
        <begin position="180"/>
        <end position="193"/>
    </location>
</feature>
<dbReference type="InterPro" id="IPR026870">
    <property type="entry name" value="Zinc_ribbon_dom"/>
</dbReference>
<reference evidence="3 4" key="1">
    <citation type="submission" date="2019-01" db="EMBL/GenBank/DDBJ databases">
        <title>Draft genome sequence of Dictyobacter sp. Uno17.</title>
        <authorList>
            <person name="Wang C.M."/>
            <person name="Zheng Y."/>
            <person name="Sakai Y."/>
            <person name="Abe K."/>
            <person name="Yokota A."/>
            <person name="Yabe S."/>
        </authorList>
    </citation>
    <scope>NUCLEOTIDE SEQUENCE [LARGE SCALE GENOMIC DNA]</scope>
    <source>
        <strain evidence="3 4">Uno17</strain>
    </source>
</reference>
<protein>
    <recommendedName>
        <fullName evidence="2">PPM-type phosphatase domain-containing protein</fullName>
    </recommendedName>
</protein>